<feature type="domain" description="Major facilitator superfamily (MFS) profile" evidence="6">
    <location>
        <begin position="1"/>
        <end position="417"/>
    </location>
</feature>
<dbReference type="InParanoid" id="A0A067RRP0"/>
<reference evidence="7 8" key="1">
    <citation type="journal article" date="2014" name="Nat. Commun.">
        <title>Molecular traces of alternative social organization in a termite genome.</title>
        <authorList>
            <person name="Terrapon N."/>
            <person name="Li C."/>
            <person name="Robertson H.M."/>
            <person name="Ji L."/>
            <person name="Meng X."/>
            <person name="Booth W."/>
            <person name="Chen Z."/>
            <person name="Childers C.P."/>
            <person name="Glastad K.M."/>
            <person name="Gokhale K."/>
            <person name="Gowin J."/>
            <person name="Gronenberg W."/>
            <person name="Hermansen R.A."/>
            <person name="Hu H."/>
            <person name="Hunt B.G."/>
            <person name="Huylmans A.K."/>
            <person name="Khalil S.M."/>
            <person name="Mitchell R.D."/>
            <person name="Munoz-Torres M.C."/>
            <person name="Mustard J.A."/>
            <person name="Pan H."/>
            <person name="Reese J.T."/>
            <person name="Scharf M.E."/>
            <person name="Sun F."/>
            <person name="Vogel H."/>
            <person name="Xiao J."/>
            <person name="Yang W."/>
            <person name="Yang Z."/>
            <person name="Yang Z."/>
            <person name="Zhou J."/>
            <person name="Zhu J."/>
            <person name="Brent C.S."/>
            <person name="Elsik C.G."/>
            <person name="Goodisman M.A."/>
            <person name="Liberles D.A."/>
            <person name="Roe R.M."/>
            <person name="Vargo E.L."/>
            <person name="Vilcinskas A."/>
            <person name="Wang J."/>
            <person name="Bornberg-Bauer E."/>
            <person name="Korb J."/>
            <person name="Zhang G."/>
            <person name="Liebig J."/>
        </authorList>
    </citation>
    <scope>NUCLEOTIDE SEQUENCE [LARGE SCALE GENOMIC DNA]</scope>
    <source>
        <tissue evidence="7">Whole organism</tissue>
    </source>
</reference>
<evidence type="ECO:0000256" key="2">
    <source>
        <dbReference type="ARBA" id="ARBA00022692"/>
    </source>
</evidence>
<gene>
    <name evidence="7" type="ORF">L798_05286</name>
</gene>
<keyword evidence="3 5" id="KW-1133">Transmembrane helix</keyword>
<keyword evidence="8" id="KW-1185">Reference proteome</keyword>
<evidence type="ECO:0000256" key="5">
    <source>
        <dbReference type="SAM" id="Phobius"/>
    </source>
</evidence>
<feature type="transmembrane region" description="Helical" evidence="5">
    <location>
        <begin position="327"/>
        <end position="346"/>
    </location>
</feature>
<evidence type="ECO:0000256" key="4">
    <source>
        <dbReference type="ARBA" id="ARBA00023136"/>
    </source>
</evidence>
<evidence type="ECO:0000313" key="8">
    <source>
        <dbReference type="Proteomes" id="UP000027135"/>
    </source>
</evidence>
<evidence type="ECO:0000313" key="7">
    <source>
        <dbReference type="EMBL" id="KDR23325.1"/>
    </source>
</evidence>
<dbReference type="Pfam" id="PF07690">
    <property type="entry name" value="MFS_1"/>
    <property type="match status" value="1"/>
</dbReference>
<feature type="transmembrane region" description="Helical" evidence="5">
    <location>
        <begin position="136"/>
        <end position="157"/>
    </location>
</feature>
<evidence type="ECO:0000259" key="6">
    <source>
        <dbReference type="PROSITE" id="PS50850"/>
    </source>
</evidence>
<sequence length="429" mass="47002">LDYKVYIRRWLILFVYVCFAFANNVQWIQYAIINNLIMRYYDVSSVSVDWTSIIFMATFVPLVFPALFLLEKKGLRWAIFLGALGTALGSWIKAVSVAPDRFWVTFTGQTFVAISQVFLLSIPPRLAAVWFGSNQVSTACSIGVFGNQLGMAAGFLLPPMFVKNHANIEDIGSDLSFMFNCTAGVCTFLLILVVAFFQAAPPLPPSPEQALKVQDASRKEGFFSGVKRLLENRGFILLLFTYGLAVAVINSLCTLLNQLILTYFPGGEEFAGQVGLVFVAGGMVGSVIFGIILDKTHKFKETTVIIYGFAALGMLAFTLTLGLGSRILVYGTSTFVGCFLGGYMPVGFELGSEITYPEPEGTTAGIVILATQILSVFHAMAYTWMIGVIGDLWANIILTVTLLIGTGLTAMIPSDLRRQEAHKKNVLYF</sequence>
<evidence type="ECO:0000256" key="3">
    <source>
        <dbReference type="ARBA" id="ARBA00022989"/>
    </source>
</evidence>
<feature type="non-terminal residue" evidence="7">
    <location>
        <position position="1"/>
    </location>
</feature>
<dbReference type="InterPro" id="IPR020846">
    <property type="entry name" value="MFS_dom"/>
</dbReference>
<feature type="transmembrane region" description="Helical" evidence="5">
    <location>
        <begin position="102"/>
        <end position="124"/>
    </location>
</feature>
<dbReference type="AlphaFoldDB" id="A0A067RRP0"/>
<dbReference type="Gene3D" id="1.20.1250.20">
    <property type="entry name" value="MFS general substrate transporter like domains"/>
    <property type="match status" value="1"/>
</dbReference>
<feature type="transmembrane region" description="Helical" evidence="5">
    <location>
        <begin position="235"/>
        <end position="264"/>
    </location>
</feature>
<dbReference type="InterPro" id="IPR049680">
    <property type="entry name" value="FLVCR1-2_SLC49-like"/>
</dbReference>
<dbReference type="OMA" id="QWIKYSI"/>
<dbReference type="GO" id="GO:0097037">
    <property type="term" value="P:heme export"/>
    <property type="evidence" value="ECO:0007669"/>
    <property type="project" value="TreeGrafter"/>
</dbReference>
<feature type="transmembrane region" description="Helical" evidence="5">
    <location>
        <begin position="270"/>
        <end position="292"/>
    </location>
</feature>
<dbReference type="EMBL" id="KK852463">
    <property type="protein sequence ID" value="KDR23325.1"/>
    <property type="molecule type" value="Genomic_DNA"/>
</dbReference>
<organism evidence="7 8">
    <name type="scientific">Zootermopsis nevadensis</name>
    <name type="common">Dampwood termite</name>
    <dbReference type="NCBI Taxonomy" id="136037"/>
    <lineage>
        <taxon>Eukaryota</taxon>
        <taxon>Metazoa</taxon>
        <taxon>Ecdysozoa</taxon>
        <taxon>Arthropoda</taxon>
        <taxon>Hexapoda</taxon>
        <taxon>Insecta</taxon>
        <taxon>Pterygota</taxon>
        <taxon>Neoptera</taxon>
        <taxon>Polyneoptera</taxon>
        <taxon>Dictyoptera</taxon>
        <taxon>Blattodea</taxon>
        <taxon>Blattoidea</taxon>
        <taxon>Termitoidae</taxon>
        <taxon>Termopsidae</taxon>
        <taxon>Zootermopsis</taxon>
    </lineage>
</organism>
<protein>
    <recommendedName>
        <fullName evidence="6">Major facilitator superfamily (MFS) profile domain-containing protein</fullName>
    </recommendedName>
</protein>
<dbReference type="SUPFAM" id="SSF103473">
    <property type="entry name" value="MFS general substrate transporter"/>
    <property type="match status" value="1"/>
</dbReference>
<dbReference type="GO" id="GO:0020037">
    <property type="term" value="F:heme binding"/>
    <property type="evidence" value="ECO:0007669"/>
    <property type="project" value="TreeGrafter"/>
</dbReference>
<dbReference type="InterPro" id="IPR036259">
    <property type="entry name" value="MFS_trans_sf"/>
</dbReference>
<dbReference type="FunFam" id="1.20.1250.20:FF:000101">
    <property type="entry name" value="feline leukemia virus subgroup C receptor-related protein 2"/>
    <property type="match status" value="1"/>
</dbReference>
<feature type="transmembrane region" description="Helical" evidence="5">
    <location>
        <begin position="53"/>
        <end position="70"/>
    </location>
</feature>
<feature type="transmembrane region" description="Helical" evidence="5">
    <location>
        <begin position="77"/>
        <end position="96"/>
    </location>
</feature>
<accession>A0A067RRP0</accession>
<dbReference type="PANTHER" id="PTHR10924:SF4">
    <property type="entry name" value="GH15861P"/>
    <property type="match status" value="1"/>
</dbReference>
<keyword evidence="4 5" id="KW-0472">Membrane</keyword>
<feature type="transmembrane region" description="Helical" evidence="5">
    <location>
        <begin position="12"/>
        <end position="33"/>
    </location>
</feature>
<feature type="transmembrane region" description="Helical" evidence="5">
    <location>
        <begin position="392"/>
        <end position="414"/>
    </location>
</feature>
<dbReference type="eggNOG" id="KOG2563">
    <property type="taxonomic scope" value="Eukaryota"/>
</dbReference>
<dbReference type="Proteomes" id="UP000027135">
    <property type="component" value="Unassembled WGS sequence"/>
</dbReference>
<dbReference type="PROSITE" id="PS50850">
    <property type="entry name" value="MFS"/>
    <property type="match status" value="1"/>
</dbReference>
<feature type="transmembrane region" description="Helical" evidence="5">
    <location>
        <begin position="304"/>
        <end position="321"/>
    </location>
</feature>
<keyword evidence="2 5" id="KW-0812">Transmembrane</keyword>
<dbReference type="InterPro" id="IPR011701">
    <property type="entry name" value="MFS"/>
</dbReference>
<evidence type="ECO:0000256" key="1">
    <source>
        <dbReference type="ARBA" id="ARBA00004141"/>
    </source>
</evidence>
<comment type="subcellular location">
    <subcellularLocation>
        <location evidence="1">Membrane</location>
        <topology evidence="1">Multi-pass membrane protein</topology>
    </subcellularLocation>
</comment>
<proteinExistence type="predicted"/>
<feature type="transmembrane region" description="Helical" evidence="5">
    <location>
        <begin position="366"/>
        <end position="386"/>
    </location>
</feature>
<dbReference type="GO" id="GO:0016020">
    <property type="term" value="C:membrane"/>
    <property type="evidence" value="ECO:0007669"/>
    <property type="project" value="UniProtKB-SubCell"/>
</dbReference>
<dbReference type="PANTHER" id="PTHR10924">
    <property type="entry name" value="MAJOR FACILITATOR SUPERFAMILY PROTEIN-RELATED"/>
    <property type="match status" value="1"/>
</dbReference>
<feature type="transmembrane region" description="Helical" evidence="5">
    <location>
        <begin position="177"/>
        <end position="197"/>
    </location>
</feature>
<name>A0A067RRP0_ZOONE</name>
<dbReference type="GO" id="GO:0015232">
    <property type="term" value="F:heme transmembrane transporter activity"/>
    <property type="evidence" value="ECO:0007669"/>
    <property type="project" value="TreeGrafter"/>
</dbReference>